<accession>A0A5C3PU53</accession>
<dbReference type="EMBL" id="ML210987">
    <property type="protein sequence ID" value="TFK93072.1"/>
    <property type="molecule type" value="Genomic_DNA"/>
</dbReference>
<dbReference type="InParanoid" id="A0A5C3PU53"/>
<proteinExistence type="predicted"/>
<evidence type="ECO:0000313" key="1">
    <source>
        <dbReference type="EMBL" id="TFK93072.1"/>
    </source>
</evidence>
<reference evidence="1 2" key="1">
    <citation type="journal article" date="2019" name="Nat. Ecol. Evol.">
        <title>Megaphylogeny resolves global patterns of mushroom evolution.</title>
        <authorList>
            <person name="Varga T."/>
            <person name="Krizsan K."/>
            <person name="Foldi C."/>
            <person name="Dima B."/>
            <person name="Sanchez-Garcia M."/>
            <person name="Sanchez-Ramirez S."/>
            <person name="Szollosi G.J."/>
            <person name="Szarkandi J.G."/>
            <person name="Papp V."/>
            <person name="Albert L."/>
            <person name="Andreopoulos W."/>
            <person name="Angelini C."/>
            <person name="Antonin V."/>
            <person name="Barry K.W."/>
            <person name="Bougher N.L."/>
            <person name="Buchanan P."/>
            <person name="Buyck B."/>
            <person name="Bense V."/>
            <person name="Catcheside P."/>
            <person name="Chovatia M."/>
            <person name="Cooper J."/>
            <person name="Damon W."/>
            <person name="Desjardin D."/>
            <person name="Finy P."/>
            <person name="Geml J."/>
            <person name="Haridas S."/>
            <person name="Hughes K."/>
            <person name="Justo A."/>
            <person name="Karasinski D."/>
            <person name="Kautmanova I."/>
            <person name="Kiss B."/>
            <person name="Kocsube S."/>
            <person name="Kotiranta H."/>
            <person name="LaButti K.M."/>
            <person name="Lechner B.E."/>
            <person name="Liimatainen K."/>
            <person name="Lipzen A."/>
            <person name="Lukacs Z."/>
            <person name="Mihaltcheva S."/>
            <person name="Morgado L.N."/>
            <person name="Niskanen T."/>
            <person name="Noordeloos M.E."/>
            <person name="Ohm R.A."/>
            <person name="Ortiz-Santana B."/>
            <person name="Ovrebo C."/>
            <person name="Racz N."/>
            <person name="Riley R."/>
            <person name="Savchenko A."/>
            <person name="Shiryaev A."/>
            <person name="Soop K."/>
            <person name="Spirin V."/>
            <person name="Szebenyi C."/>
            <person name="Tomsovsky M."/>
            <person name="Tulloss R.E."/>
            <person name="Uehling J."/>
            <person name="Grigoriev I.V."/>
            <person name="Vagvolgyi C."/>
            <person name="Papp T."/>
            <person name="Martin F.M."/>
            <person name="Miettinen O."/>
            <person name="Hibbett D.S."/>
            <person name="Nagy L.G."/>
        </authorList>
    </citation>
    <scope>NUCLEOTIDE SEQUENCE [LARGE SCALE GENOMIC DNA]</scope>
    <source>
        <strain evidence="1 2">HHB13444</strain>
    </source>
</reference>
<evidence type="ECO:0000313" key="2">
    <source>
        <dbReference type="Proteomes" id="UP000308197"/>
    </source>
</evidence>
<name>A0A5C3PU53_9APHY</name>
<sequence>MTAPSLLGLPASVITEFCSYLLPNKYSWGEKCISPELVALATTCRLLSEHALDVLWKELPSMVPLILTMPSDLIGWSTESYKHTTGRDAEVEVLSFRRPLVPTDYARLMQYAVRVKTMDYHFNHRYPRRVRARATIDVWRALREFRPMAELLPNLNKLAWVWCMDSDNDQEGPGALPLLAGSNLHEVEMYYTSLGLDEDATDLPLPGSIADACADFLCRLSRMARNVQTFKINFLGQPPPISSRLSSFVSTTQNLTTFASRDVPLLPQAFLHLAHIPSLHTLAVRLCREDWSEEWAGGLPELHGKCFYALRKLDFQMNDANMCISVIKLIRHRGLQSLSLVLTGGQLVKDVAKCLAILPERPFALQLRKLRVVVSLTSTPPPIMYAADLVPLFGLDMDEVTIWGCEIAISNELVREMSEAWPNIVKLDLTDREGANSPYVVTVPGLLPFVYNCPLLQELHLNIDATNLAFPHPIPEIRPAFGSEQRALRSLWTGYGLISDPFFVAGFLADCFPECEQVISSWRGQYSDYPDSNQRVQATLWDGVWHLLKHFAKVRAQERHGAAAAGMKLREPANPAAVLHYAELLQSNPAEASRIATVQGRWRPRIITLEGL</sequence>
<dbReference type="AlphaFoldDB" id="A0A5C3PU53"/>
<dbReference type="Proteomes" id="UP000308197">
    <property type="component" value="Unassembled WGS sequence"/>
</dbReference>
<gene>
    <name evidence="1" type="ORF">K466DRAFT_658770</name>
</gene>
<keyword evidence="2" id="KW-1185">Reference proteome</keyword>
<organism evidence="1 2">
    <name type="scientific">Polyporus arcularius HHB13444</name>
    <dbReference type="NCBI Taxonomy" id="1314778"/>
    <lineage>
        <taxon>Eukaryota</taxon>
        <taxon>Fungi</taxon>
        <taxon>Dikarya</taxon>
        <taxon>Basidiomycota</taxon>
        <taxon>Agaricomycotina</taxon>
        <taxon>Agaricomycetes</taxon>
        <taxon>Polyporales</taxon>
        <taxon>Polyporaceae</taxon>
        <taxon>Polyporus</taxon>
    </lineage>
</organism>
<protein>
    <recommendedName>
        <fullName evidence="3">F-box domain-containing protein</fullName>
    </recommendedName>
</protein>
<evidence type="ECO:0008006" key="3">
    <source>
        <dbReference type="Google" id="ProtNLM"/>
    </source>
</evidence>
<dbReference type="Gene3D" id="3.80.10.10">
    <property type="entry name" value="Ribonuclease Inhibitor"/>
    <property type="match status" value="1"/>
</dbReference>
<dbReference type="InterPro" id="IPR032675">
    <property type="entry name" value="LRR_dom_sf"/>
</dbReference>